<sequence length="305" mass="35430">MKLTSENFDKVSNFIKTNARNLDKHLYAFYFESGSADKVLLELSKYQNDDGGFGHGLEPDFVTQSSSAIATTAAMQYLEKLETPKANAVLKKAMDYFANSFSEEHQRWRPVPDDVNNLPHAPWWHINEKSGMCAIDQNWDNPTVEILGFLYKYPNSFPTLKLEELTLRAVERLQSNANITERSLYCYQVLYINLSDSFKAQIKPKLFELIRATVNTNVDDWREKYVPKPLNFVDGPESPFYNFLRDSVHRNLDFLINTLDANEAWFPTWSWGQYEKDWEKAKIEWAGKIAVENLVILNKFSKLKI</sequence>
<gene>
    <name evidence="1" type="ORF">A2982_01440</name>
</gene>
<dbReference type="SUPFAM" id="SSF48239">
    <property type="entry name" value="Terpenoid cyclases/Protein prenyltransferases"/>
    <property type="match status" value="1"/>
</dbReference>
<dbReference type="STRING" id="1802624.A2982_01440"/>
<comment type="caution">
    <text evidence="1">The sequence shown here is derived from an EMBL/GenBank/DDBJ whole genome shotgun (WGS) entry which is preliminary data.</text>
</comment>
<dbReference type="InterPro" id="IPR008930">
    <property type="entry name" value="Terpenoid_cyclase/PrenylTrfase"/>
</dbReference>
<evidence type="ECO:0000313" key="2">
    <source>
        <dbReference type="Proteomes" id="UP000178771"/>
    </source>
</evidence>
<protein>
    <recommendedName>
        <fullName evidence="3">Squalene cyclase C-terminal domain-containing protein</fullName>
    </recommendedName>
</protein>
<dbReference type="Proteomes" id="UP000178771">
    <property type="component" value="Unassembled WGS sequence"/>
</dbReference>
<accession>A0A1F4V4X0</accession>
<organism evidence="1 2">
    <name type="scientific">candidate division WWE3 bacterium RIFCSPLOWO2_01_FULL_39_13</name>
    <dbReference type="NCBI Taxonomy" id="1802624"/>
    <lineage>
        <taxon>Bacteria</taxon>
        <taxon>Katanobacteria</taxon>
    </lineage>
</organism>
<reference evidence="1 2" key="1">
    <citation type="journal article" date="2016" name="Nat. Commun.">
        <title>Thousands of microbial genomes shed light on interconnected biogeochemical processes in an aquifer system.</title>
        <authorList>
            <person name="Anantharaman K."/>
            <person name="Brown C.T."/>
            <person name="Hug L.A."/>
            <person name="Sharon I."/>
            <person name="Castelle C.J."/>
            <person name="Probst A.J."/>
            <person name="Thomas B.C."/>
            <person name="Singh A."/>
            <person name="Wilkins M.J."/>
            <person name="Karaoz U."/>
            <person name="Brodie E.L."/>
            <person name="Williams K.H."/>
            <person name="Hubbard S.S."/>
            <person name="Banfield J.F."/>
        </authorList>
    </citation>
    <scope>NUCLEOTIDE SEQUENCE [LARGE SCALE GENOMIC DNA]</scope>
</reference>
<proteinExistence type="predicted"/>
<dbReference type="EMBL" id="MEVH01000005">
    <property type="protein sequence ID" value="OGC52136.1"/>
    <property type="molecule type" value="Genomic_DNA"/>
</dbReference>
<evidence type="ECO:0008006" key="3">
    <source>
        <dbReference type="Google" id="ProtNLM"/>
    </source>
</evidence>
<evidence type="ECO:0000313" key="1">
    <source>
        <dbReference type="EMBL" id="OGC52136.1"/>
    </source>
</evidence>
<dbReference type="AlphaFoldDB" id="A0A1F4V4X0"/>
<name>A0A1F4V4X0_UNCKA</name>